<accession>A0A511T0E7</accession>
<proteinExistence type="predicted"/>
<dbReference type="OrthoDB" id="5383162at2"/>
<evidence type="ECO:0008006" key="6">
    <source>
        <dbReference type="Google" id="ProtNLM"/>
    </source>
</evidence>
<keyword evidence="1" id="KW-0812">Transmembrane</keyword>
<dbReference type="AlphaFoldDB" id="A0A511T0E7"/>
<dbReference type="Proteomes" id="UP000321514">
    <property type="component" value="Unassembled WGS sequence"/>
</dbReference>
<reference evidence="3 4" key="1">
    <citation type="submission" date="2016-10" db="EMBL/GenBank/DDBJ databases">
        <authorList>
            <person name="Varghese N."/>
            <person name="Submissions S."/>
        </authorList>
    </citation>
    <scope>NUCLEOTIDE SEQUENCE [LARGE SCALE GENOMIC DNA]</scope>
    <source>
        <strain evidence="3 4">DSM 16525</strain>
    </source>
</reference>
<reference evidence="2 5" key="2">
    <citation type="submission" date="2019-07" db="EMBL/GenBank/DDBJ databases">
        <title>Whole genome shotgun sequence of Myxococcus fulvus NBRC 100333.</title>
        <authorList>
            <person name="Hosoyama A."/>
            <person name="Uohara A."/>
            <person name="Ohji S."/>
            <person name="Ichikawa N."/>
        </authorList>
    </citation>
    <scope>NUCLEOTIDE SEQUENCE [LARGE SCALE GENOMIC DNA]</scope>
    <source>
        <strain evidence="2 5">NBRC 100333</strain>
    </source>
</reference>
<evidence type="ECO:0000313" key="3">
    <source>
        <dbReference type="EMBL" id="SET99522.1"/>
    </source>
</evidence>
<evidence type="ECO:0000313" key="5">
    <source>
        <dbReference type="Proteomes" id="UP000321514"/>
    </source>
</evidence>
<dbReference type="STRING" id="1334629.MFUL124B02_37700"/>
<comment type="caution">
    <text evidence="2">The sequence shown here is derived from an EMBL/GenBank/DDBJ whole genome shotgun (WGS) entry which is preliminary data.</text>
</comment>
<dbReference type="EMBL" id="FOIB01000004">
    <property type="protein sequence ID" value="SET99522.1"/>
    <property type="molecule type" value="Genomic_DNA"/>
</dbReference>
<protein>
    <recommendedName>
        <fullName evidence="6">Integral membrane protein</fullName>
    </recommendedName>
</protein>
<feature type="transmembrane region" description="Helical" evidence="1">
    <location>
        <begin position="12"/>
        <end position="33"/>
    </location>
</feature>
<feature type="transmembrane region" description="Helical" evidence="1">
    <location>
        <begin position="103"/>
        <end position="126"/>
    </location>
</feature>
<evidence type="ECO:0000313" key="4">
    <source>
        <dbReference type="Proteomes" id="UP000183760"/>
    </source>
</evidence>
<feature type="transmembrane region" description="Helical" evidence="1">
    <location>
        <begin position="45"/>
        <end position="66"/>
    </location>
</feature>
<sequence length="134" mass="14051">MSAIPASRTFLGHILLADGLISGATGALMFFAAQPLSELLGLPVTLLRTAGFSLLPFAALLVFLANRPLVPRGLIWAIIGVNVLWTVDSLALLATGWVQPTVWGVAFTVVQAVAVAAFSCLELMALKQARLVPA</sequence>
<evidence type="ECO:0000256" key="1">
    <source>
        <dbReference type="SAM" id="Phobius"/>
    </source>
</evidence>
<gene>
    <name evidence="2" type="ORF">MFU01_21590</name>
    <name evidence="3" type="ORF">SAMN05443572_104253</name>
</gene>
<feature type="transmembrane region" description="Helical" evidence="1">
    <location>
        <begin position="73"/>
        <end position="97"/>
    </location>
</feature>
<keyword evidence="1" id="KW-0472">Membrane</keyword>
<evidence type="ECO:0000313" key="2">
    <source>
        <dbReference type="EMBL" id="GEN07122.1"/>
    </source>
</evidence>
<dbReference type="RefSeq" id="WP_074953468.1">
    <property type="nucleotide sequence ID" value="NZ_BJXR01000020.1"/>
</dbReference>
<dbReference type="EMBL" id="BJXR01000020">
    <property type="protein sequence ID" value="GEN07122.1"/>
    <property type="molecule type" value="Genomic_DNA"/>
</dbReference>
<keyword evidence="4" id="KW-1185">Reference proteome</keyword>
<organism evidence="2 5">
    <name type="scientific">Myxococcus fulvus</name>
    <dbReference type="NCBI Taxonomy" id="33"/>
    <lineage>
        <taxon>Bacteria</taxon>
        <taxon>Pseudomonadati</taxon>
        <taxon>Myxococcota</taxon>
        <taxon>Myxococcia</taxon>
        <taxon>Myxococcales</taxon>
        <taxon>Cystobacterineae</taxon>
        <taxon>Myxococcaceae</taxon>
        <taxon>Myxococcus</taxon>
    </lineage>
</organism>
<keyword evidence="1" id="KW-1133">Transmembrane helix</keyword>
<name>A0A511T0E7_MYXFU</name>
<dbReference type="Proteomes" id="UP000183760">
    <property type="component" value="Unassembled WGS sequence"/>
</dbReference>